<dbReference type="AlphaFoldDB" id="A0A495VQG7"/>
<proteinExistence type="predicted"/>
<organism evidence="1 2">
    <name type="scientific">Azonexus fungiphilus</name>
    <dbReference type="NCBI Taxonomy" id="146940"/>
    <lineage>
        <taxon>Bacteria</taxon>
        <taxon>Pseudomonadati</taxon>
        <taxon>Pseudomonadota</taxon>
        <taxon>Betaproteobacteria</taxon>
        <taxon>Rhodocyclales</taxon>
        <taxon>Azonexaceae</taxon>
        <taxon>Azonexus</taxon>
    </lineage>
</organism>
<name>A0A495VQG7_9RHOO</name>
<protein>
    <submittedName>
        <fullName evidence="1">Uncharacterized protein</fullName>
    </submittedName>
</protein>
<sequence length="116" mass="12268">MEREVLLLLPLPAGVDGDSALVRRLFERWWLGAAAVALGAAEGWPMPVERRFVGAGVPLALRFWLWRRRASRVIVAGVGAAGLVAELRRLGWAAELPGGASCDTATAGAAGLLRLA</sequence>
<keyword evidence="2" id="KW-1185">Reference proteome</keyword>
<dbReference type="RefSeq" id="WP_121459355.1">
    <property type="nucleotide sequence ID" value="NZ_RBXP01000019.1"/>
</dbReference>
<dbReference type="OrthoDB" id="9918573at2"/>
<dbReference type="EMBL" id="RBXP01000019">
    <property type="protein sequence ID" value="RKT49938.1"/>
    <property type="molecule type" value="Genomic_DNA"/>
</dbReference>
<dbReference type="Proteomes" id="UP000270626">
    <property type="component" value="Unassembled WGS sequence"/>
</dbReference>
<accession>A0A495VQG7</accession>
<comment type="caution">
    <text evidence="1">The sequence shown here is derived from an EMBL/GenBank/DDBJ whole genome shotgun (WGS) entry which is preliminary data.</text>
</comment>
<evidence type="ECO:0000313" key="1">
    <source>
        <dbReference type="EMBL" id="RKT49938.1"/>
    </source>
</evidence>
<evidence type="ECO:0000313" key="2">
    <source>
        <dbReference type="Proteomes" id="UP000270626"/>
    </source>
</evidence>
<reference evidence="1 2" key="1">
    <citation type="submission" date="2018-10" db="EMBL/GenBank/DDBJ databases">
        <title>Genomic Encyclopedia of Type Strains, Phase IV (KMG-IV): sequencing the most valuable type-strain genomes for metagenomic binning, comparative biology and taxonomic classification.</title>
        <authorList>
            <person name="Goeker M."/>
        </authorList>
    </citation>
    <scope>NUCLEOTIDE SEQUENCE [LARGE SCALE GENOMIC DNA]</scope>
    <source>
        <strain evidence="1 2">DSM 23841</strain>
    </source>
</reference>
<gene>
    <name evidence="1" type="ORF">DFR40_3081</name>
</gene>